<dbReference type="AlphaFoldDB" id="A0A151J8I0"/>
<proteinExistence type="predicted"/>
<name>A0A151J8I0_9HYME</name>
<accession>A0A151J8I0</accession>
<dbReference type="Proteomes" id="UP000078492">
    <property type="component" value="Unassembled WGS sequence"/>
</dbReference>
<evidence type="ECO:0000313" key="1">
    <source>
        <dbReference type="EMBL" id="KYN21148.1"/>
    </source>
</evidence>
<organism evidence="1 2">
    <name type="scientific">Trachymyrmex cornetzi</name>
    <dbReference type="NCBI Taxonomy" id="471704"/>
    <lineage>
        <taxon>Eukaryota</taxon>
        <taxon>Metazoa</taxon>
        <taxon>Ecdysozoa</taxon>
        <taxon>Arthropoda</taxon>
        <taxon>Hexapoda</taxon>
        <taxon>Insecta</taxon>
        <taxon>Pterygota</taxon>
        <taxon>Neoptera</taxon>
        <taxon>Endopterygota</taxon>
        <taxon>Hymenoptera</taxon>
        <taxon>Apocrita</taxon>
        <taxon>Aculeata</taxon>
        <taxon>Formicoidea</taxon>
        <taxon>Formicidae</taxon>
        <taxon>Myrmicinae</taxon>
        <taxon>Trachymyrmex</taxon>
    </lineage>
</organism>
<evidence type="ECO:0000313" key="2">
    <source>
        <dbReference type="Proteomes" id="UP000078492"/>
    </source>
</evidence>
<protein>
    <submittedName>
        <fullName evidence="1">Uncharacterized protein</fullName>
    </submittedName>
</protein>
<dbReference type="EMBL" id="KQ979528">
    <property type="protein sequence ID" value="KYN21148.1"/>
    <property type="molecule type" value="Genomic_DNA"/>
</dbReference>
<keyword evidence="2" id="KW-1185">Reference proteome</keyword>
<sequence length="186" mass="21388">MDEGILWNFVYHRQDSRHSNFTRVEDLLLDSHSDCPERLGPAETSKLLEAVIGIPISFQKHDAPWKDAETENDMANLKGNAELRDATQHELIEMAYRCHMRDHLSRQGIAWNRDLAPTVSAARPSRSQCCTSETIADLPQSHDKLERHDTNLPQKLLLALMKWTARFTKRWHTKNGSGHEENPRNA</sequence>
<gene>
    <name evidence="1" type="ORF">ALC57_06488</name>
</gene>
<reference evidence="1 2" key="1">
    <citation type="submission" date="2015-09" db="EMBL/GenBank/DDBJ databases">
        <title>Trachymyrmex cornetzi WGS genome.</title>
        <authorList>
            <person name="Nygaard S."/>
            <person name="Hu H."/>
            <person name="Boomsma J."/>
            <person name="Zhang G."/>
        </authorList>
    </citation>
    <scope>NUCLEOTIDE SEQUENCE [LARGE SCALE GENOMIC DNA]</scope>
    <source>
        <strain evidence="1">Tcor2-1</strain>
        <tissue evidence="1">Whole body</tissue>
    </source>
</reference>